<dbReference type="EnsemblMetazoa" id="AMIN004477-RA">
    <property type="protein sequence ID" value="AMIN004477-PA"/>
    <property type="gene ID" value="AMIN004477"/>
</dbReference>
<name>A0A182W2B7_9DIPT</name>
<accession>A0A182W2B7</accession>
<evidence type="ECO:0000313" key="1">
    <source>
        <dbReference type="EnsemblMetazoa" id="AMIN004477-PA"/>
    </source>
</evidence>
<dbReference type="AlphaFoldDB" id="A0A182W2B7"/>
<evidence type="ECO:0000313" key="2">
    <source>
        <dbReference type="Proteomes" id="UP000075920"/>
    </source>
</evidence>
<proteinExistence type="predicted"/>
<organism evidence="1 2">
    <name type="scientific">Anopheles minimus</name>
    <dbReference type="NCBI Taxonomy" id="112268"/>
    <lineage>
        <taxon>Eukaryota</taxon>
        <taxon>Metazoa</taxon>
        <taxon>Ecdysozoa</taxon>
        <taxon>Arthropoda</taxon>
        <taxon>Hexapoda</taxon>
        <taxon>Insecta</taxon>
        <taxon>Pterygota</taxon>
        <taxon>Neoptera</taxon>
        <taxon>Endopterygota</taxon>
        <taxon>Diptera</taxon>
        <taxon>Nematocera</taxon>
        <taxon>Culicoidea</taxon>
        <taxon>Culicidae</taxon>
        <taxon>Anophelinae</taxon>
        <taxon>Anopheles</taxon>
    </lineage>
</organism>
<dbReference type="VEuPathDB" id="VectorBase:AMIN004477"/>
<dbReference type="Proteomes" id="UP000075920">
    <property type="component" value="Unassembled WGS sequence"/>
</dbReference>
<sequence>MIFRTPSSGKASCRMFRTGSANKRSLTSRLLLMVTSEREIGCSEEGYERTRISITSRHWVNNNRVKALIIGQTKLMKYLTRARAQ</sequence>
<reference evidence="2" key="1">
    <citation type="submission" date="2013-03" db="EMBL/GenBank/DDBJ databases">
        <title>The Genome Sequence of Anopheles minimus MINIMUS1.</title>
        <authorList>
            <consortium name="The Broad Institute Genomics Platform"/>
            <person name="Neafsey D.E."/>
            <person name="Walton C."/>
            <person name="Walker B."/>
            <person name="Young S.K."/>
            <person name="Zeng Q."/>
            <person name="Gargeya S."/>
            <person name="Fitzgerald M."/>
            <person name="Haas B."/>
            <person name="Abouelleil A."/>
            <person name="Allen A.W."/>
            <person name="Alvarado L."/>
            <person name="Arachchi H.M."/>
            <person name="Berlin A.M."/>
            <person name="Chapman S.B."/>
            <person name="Gainer-Dewar J."/>
            <person name="Goldberg J."/>
            <person name="Griggs A."/>
            <person name="Gujja S."/>
            <person name="Hansen M."/>
            <person name="Howarth C."/>
            <person name="Imamovic A."/>
            <person name="Ireland A."/>
            <person name="Larimer J."/>
            <person name="McCowan C."/>
            <person name="Murphy C."/>
            <person name="Pearson M."/>
            <person name="Poon T.W."/>
            <person name="Priest M."/>
            <person name="Roberts A."/>
            <person name="Saif S."/>
            <person name="Shea T."/>
            <person name="Sisk P."/>
            <person name="Sykes S."/>
            <person name="Wortman J."/>
            <person name="Nusbaum C."/>
            <person name="Birren B."/>
        </authorList>
    </citation>
    <scope>NUCLEOTIDE SEQUENCE [LARGE SCALE GENOMIC DNA]</scope>
    <source>
        <strain evidence="2">MINIMUS1</strain>
    </source>
</reference>
<keyword evidence="2" id="KW-1185">Reference proteome</keyword>
<protein>
    <submittedName>
        <fullName evidence="1">Uncharacterized protein</fullName>
    </submittedName>
</protein>
<reference evidence="1" key="2">
    <citation type="submission" date="2020-05" db="UniProtKB">
        <authorList>
            <consortium name="EnsemblMetazoa"/>
        </authorList>
    </citation>
    <scope>IDENTIFICATION</scope>
    <source>
        <strain evidence="1">MINIMUS1</strain>
    </source>
</reference>